<evidence type="ECO:0000313" key="12">
    <source>
        <dbReference type="Proteomes" id="UP001179952"/>
    </source>
</evidence>
<dbReference type="Pfam" id="PF03083">
    <property type="entry name" value="MtN3_slv"/>
    <property type="match status" value="1"/>
</dbReference>
<dbReference type="PANTHER" id="PTHR10791:SF57">
    <property type="entry name" value="BIDIRECTIONAL SUGAR TRANSPORTER SWEET2A"/>
    <property type="match status" value="1"/>
</dbReference>
<feature type="transmembrane region" description="Helical" evidence="10">
    <location>
        <begin position="108"/>
        <end position="131"/>
    </location>
</feature>
<keyword evidence="4" id="KW-1003">Cell membrane</keyword>
<evidence type="ECO:0000256" key="10">
    <source>
        <dbReference type="SAM" id="Phobius"/>
    </source>
</evidence>
<evidence type="ECO:0000256" key="8">
    <source>
        <dbReference type="ARBA" id="ARBA00022989"/>
    </source>
</evidence>
<keyword evidence="5 11" id="KW-0762">Sugar transport</keyword>
<keyword evidence="6 10" id="KW-0812">Transmembrane</keyword>
<comment type="caution">
    <text evidence="11">The sequence shown here is derived from an EMBL/GenBank/DDBJ whole genome shotgun (WGS) entry which is preliminary data.</text>
</comment>
<dbReference type="Gene3D" id="1.20.1280.290">
    <property type="match status" value="1"/>
</dbReference>
<comment type="similarity">
    <text evidence="2">Belongs to the SWEET sugar transporter family.</text>
</comment>
<feature type="transmembrane region" description="Helical" evidence="10">
    <location>
        <begin position="21"/>
        <end position="42"/>
    </location>
</feature>
<comment type="subcellular location">
    <subcellularLocation>
        <location evidence="1">Cell membrane</location>
        <topology evidence="1">Multi-pass membrane protein</topology>
    </subcellularLocation>
</comment>
<evidence type="ECO:0000256" key="6">
    <source>
        <dbReference type="ARBA" id="ARBA00022692"/>
    </source>
</evidence>
<dbReference type="PANTHER" id="PTHR10791">
    <property type="entry name" value="RAG1-ACTIVATING PROTEIN 1"/>
    <property type="match status" value="1"/>
</dbReference>
<evidence type="ECO:0000256" key="4">
    <source>
        <dbReference type="ARBA" id="ARBA00022475"/>
    </source>
</evidence>
<sequence>MQVVAEVDLLQRSEEEASLKMSGLLMMVFGIFAMIAFVSLQFLDPPSRQMLVGYLSVASLITMFASPLFIINLVIQTRSVEFMPFYLSLSTFLMSMSFFAYGMLKHDYFIYIPNGIGGILGAIQLALYAYYSKPVEERRHPLLG</sequence>
<dbReference type="InterPro" id="IPR004316">
    <property type="entry name" value="SWEET_rpt"/>
</dbReference>
<accession>A0AAV9A3I5</accession>
<evidence type="ECO:0000256" key="7">
    <source>
        <dbReference type="ARBA" id="ARBA00022737"/>
    </source>
</evidence>
<keyword evidence="12" id="KW-1185">Reference proteome</keyword>
<dbReference type="Proteomes" id="UP001179952">
    <property type="component" value="Unassembled WGS sequence"/>
</dbReference>
<organism evidence="11 12">
    <name type="scientific">Acorus gramineus</name>
    <name type="common">Dwarf sweet flag</name>
    <dbReference type="NCBI Taxonomy" id="55184"/>
    <lineage>
        <taxon>Eukaryota</taxon>
        <taxon>Viridiplantae</taxon>
        <taxon>Streptophyta</taxon>
        <taxon>Embryophyta</taxon>
        <taxon>Tracheophyta</taxon>
        <taxon>Spermatophyta</taxon>
        <taxon>Magnoliopsida</taxon>
        <taxon>Liliopsida</taxon>
        <taxon>Acoraceae</taxon>
        <taxon>Acorus</taxon>
    </lineage>
</organism>
<keyword evidence="9 10" id="KW-0472">Membrane</keyword>
<evidence type="ECO:0000256" key="2">
    <source>
        <dbReference type="ARBA" id="ARBA00007809"/>
    </source>
</evidence>
<reference evidence="11" key="1">
    <citation type="journal article" date="2023" name="Nat. Commun.">
        <title>Diploid and tetraploid genomes of Acorus and the evolution of monocots.</title>
        <authorList>
            <person name="Ma L."/>
            <person name="Liu K.W."/>
            <person name="Li Z."/>
            <person name="Hsiao Y.Y."/>
            <person name="Qi Y."/>
            <person name="Fu T."/>
            <person name="Tang G.D."/>
            <person name="Zhang D."/>
            <person name="Sun W.H."/>
            <person name="Liu D.K."/>
            <person name="Li Y."/>
            <person name="Chen G.Z."/>
            <person name="Liu X.D."/>
            <person name="Liao X.Y."/>
            <person name="Jiang Y.T."/>
            <person name="Yu X."/>
            <person name="Hao Y."/>
            <person name="Huang J."/>
            <person name="Zhao X.W."/>
            <person name="Ke S."/>
            <person name="Chen Y.Y."/>
            <person name="Wu W.L."/>
            <person name="Hsu J.L."/>
            <person name="Lin Y.F."/>
            <person name="Huang M.D."/>
            <person name="Li C.Y."/>
            <person name="Huang L."/>
            <person name="Wang Z.W."/>
            <person name="Zhao X."/>
            <person name="Zhong W.Y."/>
            <person name="Peng D.H."/>
            <person name="Ahmad S."/>
            <person name="Lan S."/>
            <person name="Zhang J.S."/>
            <person name="Tsai W.C."/>
            <person name="Van de Peer Y."/>
            <person name="Liu Z.J."/>
        </authorList>
    </citation>
    <scope>NUCLEOTIDE SEQUENCE</scope>
    <source>
        <strain evidence="11">SCP</strain>
    </source>
</reference>
<dbReference type="GO" id="GO:0051119">
    <property type="term" value="F:sugar transmembrane transporter activity"/>
    <property type="evidence" value="ECO:0007669"/>
    <property type="project" value="InterPro"/>
</dbReference>
<reference evidence="11" key="2">
    <citation type="submission" date="2023-06" db="EMBL/GenBank/DDBJ databases">
        <authorList>
            <person name="Ma L."/>
            <person name="Liu K.-W."/>
            <person name="Li Z."/>
            <person name="Hsiao Y.-Y."/>
            <person name="Qi Y."/>
            <person name="Fu T."/>
            <person name="Tang G."/>
            <person name="Zhang D."/>
            <person name="Sun W.-H."/>
            <person name="Liu D.-K."/>
            <person name="Li Y."/>
            <person name="Chen G.-Z."/>
            <person name="Liu X.-D."/>
            <person name="Liao X.-Y."/>
            <person name="Jiang Y.-T."/>
            <person name="Yu X."/>
            <person name="Hao Y."/>
            <person name="Huang J."/>
            <person name="Zhao X.-W."/>
            <person name="Ke S."/>
            <person name="Chen Y.-Y."/>
            <person name="Wu W.-L."/>
            <person name="Hsu J.-L."/>
            <person name="Lin Y.-F."/>
            <person name="Huang M.-D."/>
            <person name="Li C.-Y."/>
            <person name="Huang L."/>
            <person name="Wang Z.-W."/>
            <person name="Zhao X."/>
            <person name="Zhong W.-Y."/>
            <person name="Peng D.-H."/>
            <person name="Ahmad S."/>
            <person name="Lan S."/>
            <person name="Zhang J.-S."/>
            <person name="Tsai W.-C."/>
            <person name="Van De Peer Y."/>
            <person name="Liu Z.-J."/>
        </authorList>
    </citation>
    <scope>NUCLEOTIDE SEQUENCE</scope>
    <source>
        <strain evidence="11">SCP</strain>
        <tissue evidence="11">Leaves</tissue>
    </source>
</reference>
<feature type="transmembrane region" description="Helical" evidence="10">
    <location>
        <begin position="82"/>
        <end position="102"/>
    </location>
</feature>
<name>A0AAV9A3I5_ACOGR</name>
<gene>
    <name evidence="11" type="ORF">QJS04_geneDACA019290</name>
</gene>
<keyword evidence="8 10" id="KW-1133">Transmembrane helix</keyword>
<evidence type="ECO:0000256" key="1">
    <source>
        <dbReference type="ARBA" id="ARBA00004651"/>
    </source>
</evidence>
<dbReference type="AlphaFoldDB" id="A0AAV9A3I5"/>
<keyword evidence="3" id="KW-0813">Transport</keyword>
<keyword evidence="7" id="KW-0677">Repeat</keyword>
<evidence type="ECO:0000313" key="11">
    <source>
        <dbReference type="EMBL" id="KAK1258728.1"/>
    </source>
</evidence>
<dbReference type="EMBL" id="JAUJYN010000013">
    <property type="protein sequence ID" value="KAK1258728.1"/>
    <property type="molecule type" value="Genomic_DNA"/>
</dbReference>
<dbReference type="InterPro" id="IPR047664">
    <property type="entry name" value="SWEET"/>
</dbReference>
<evidence type="ECO:0000256" key="5">
    <source>
        <dbReference type="ARBA" id="ARBA00022597"/>
    </source>
</evidence>
<protein>
    <submittedName>
        <fullName evidence="11">Bidirectional sugar transporter SWEET2a</fullName>
    </submittedName>
</protein>
<dbReference type="FunFam" id="1.20.1280.290:FF:000002">
    <property type="entry name" value="Bidirectional sugar transporter SWEET"/>
    <property type="match status" value="1"/>
</dbReference>
<evidence type="ECO:0000256" key="3">
    <source>
        <dbReference type="ARBA" id="ARBA00022448"/>
    </source>
</evidence>
<dbReference type="GO" id="GO:0005886">
    <property type="term" value="C:plasma membrane"/>
    <property type="evidence" value="ECO:0007669"/>
    <property type="project" value="UniProtKB-SubCell"/>
</dbReference>
<proteinExistence type="inferred from homology"/>
<evidence type="ECO:0000256" key="9">
    <source>
        <dbReference type="ARBA" id="ARBA00023136"/>
    </source>
</evidence>
<feature type="transmembrane region" description="Helical" evidence="10">
    <location>
        <begin position="54"/>
        <end position="75"/>
    </location>
</feature>